<accession>A0A1W1Y2B5</accession>
<evidence type="ECO:0000313" key="2">
    <source>
        <dbReference type="Proteomes" id="UP000192708"/>
    </source>
</evidence>
<dbReference type="Gene3D" id="3.40.190.10">
    <property type="entry name" value="Periplasmic binding protein-like II"/>
    <property type="match status" value="1"/>
</dbReference>
<dbReference type="OrthoDB" id="8689594at2"/>
<organism evidence="1 2">
    <name type="scientific">Polynucleobacter kasalickyi</name>
    <dbReference type="NCBI Taxonomy" id="1938817"/>
    <lineage>
        <taxon>Bacteria</taxon>
        <taxon>Pseudomonadati</taxon>
        <taxon>Pseudomonadota</taxon>
        <taxon>Betaproteobacteria</taxon>
        <taxon>Burkholderiales</taxon>
        <taxon>Burkholderiaceae</taxon>
        <taxon>Polynucleobacter</taxon>
    </lineage>
</organism>
<dbReference type="AlphaFoldDB" id="A0A1W1Y2B5"/>
<evidence type="ECO:0000313" key="1">
    <source>
        <dbReference type="EMBL" id="SMC30350.1"/>
    </source>
</evidence>
<reference evidence="1 2" key="1">
    <citation type="submission" date="2017-04" db="EMBL/GenBank/DDBJ databases">
        <authorList>
            <person name="Afonso C.L."/>
            <person name="Miller P.J."/>
            <person name="Scott M.A."/>
            <person name="Spackman E."/>
            <person name="Goraichik I."/>
            <person name="Dimitrov K.M."/>
            <person name="Suarez D.L."/>
            <person name="Swayne D.E."/>
        </authorList>
    </citation>
    <scope>NUCLEOTIDE SEQUENCE [LARGE SCALE GENOMIC DNA]</scope>
    <source>
        <strain evidence="1 2">VK13</strain>
    </source>
</reference>
<proteinExistence type="predicted"/>
<dbReference type="Pfam" id="PF12974">
    <property type="entry name" value="Phosphonate-bd"/>
    <property type="match status" value="1"/>
</dbReference>
<dbReference type="STRING" id="1938817.SAMN06296008_101157"/>
<protein>
    <submittedName>
        <fullName evidence="1">4,5-dihydroxyphthalate decarboxylase</fullName>
    </submittedName>
</protein>
<dbReference type="EMBL" id="FWXJ01000001">
    <property type="protein sequence ID" value="SMC30350.1"/>
    <property type="molecule type" value="Genomic_DNA"/>
</dbReference>
<dbReference type="SUPFAM" id="SSF53850">
    <property type="entry name" value="Periplasmic binding protein-like II"/>
    <property type="match status" value="1"/>
</dbReference>
<name>A0A1W1Y2B5_9BURK</name>
<dbReference type="RefSeq" id="WP_084281953.1">
    <property type="nucleotide sequence ID" value="NZ_FWXJ01000001.1"/>
</dbReference>
<sequence length="329" mass="37474">MANLPLSIAVGDYDHMRDLTTGRVIPDGIEVRPINVPTEEMFFRFIKFQEFDVSEVSFAKALAMVSQPNPWLVLIPVFPSRAFRHSSIYVRQDGDIKTPQDLTGKKVGIPEWAQTASIYSRGMLAHEYGVDLTSIEWFQAGVNDPGRREKVKLNLPQGIRYTACPDKSISQMLLSGEIDAALSARAPDAFIHHPEVVKRLFTNYREVELEYWQRTQIFPIMHVIAIKRTVYEANPWIARSLMSAFELAKDRSLERAADITASYYPIPWSADYALASQSILGKDFWPYGFNENASTLEAFTQYAFEHGITSRKMAIDEIFVPEVREKVKV</sequence>
<dbReference type="Proteomes" id="UP000192708">
    <property type="component" value="Unassembled WGS sequence"/>
</dbReference>
<keyword evidence="2" id="KW-1185">Reference proteome</keyword>
<gene>
    <name evidence="1" type="ORF">SAMN06296008_101157</name>
</gene>